<reference evidence="3" key="1">
    <citation type="submission" date="2015-07" db="EMBL/GenBank/DDBJ databases">
        <title>Draft genome sequence of Acetobacterium bakii DSM 8293, a potential psychrophilic chemical producer through syngas fermentation.</title>
        <authorList>
            <person name="Song Y."/>
            <person name="Hwang S."/>
            <person name="Cho B.-K."/>
        </authorList>
    </citation>
    <scope>NUCLEOTIDE SEQUENCE [LARGE SCALE GENOMIC DNA]</scope>
    <source>
        <strain evidence="3">DSM 8239</strain>
    </source>
</reference>
<keyword evidence="1" id="KW-1133">Transmembrane helix</keyword>
<evidence type="ECO:0000313" key="2">
    <source>
        <dbReference type="EMBL" id="KNZ40532.1"/>
    </source>
</evidence>
<keyword evidence="1" id="KW-0812">Transmembrane</keyword>
<feature type="transmembrane region" description="Helical" evidence="1">
    <location>
        <begin position="16"/>
        <end position="40"/>
    </location>
</feature>
<gene>
    <name evidence="2" type="ORF">AKG39_17140</name>
</gene>
<dbReference type="AlphaFoldDB" id="A0A0L6TWT6"/>
<accession>A0A0L6TWT6</accession>
<dbReference type="Proteomes" id="UP000036873">
    <property type="component" value="Unassembled WGS sequence"/>
</dbReference>
<keyword evidence="3" id="KW-1185">Reference proteome</keyword>
<organism evidence="2 3">
    <name type="scientific">Acetobacterium bakii</name>
    <dbReference type="NCBI Taxonomy" id="52689"/>
    <lineage>
        <taxon>Bacteria</taxon>
        <taxon>Bacillati</taxon>
        <taxon>Bacillota</taxon>
        <taxon>Clostridia</taxon>
        <taxon>Eubacteriales</taxon>
        <taxon>Eubacteriaceae</taxon>
        <taxon>Acetobacterium</taxon>
    </lineage>
</organism>
<dbReference type="STRING" id="52689.AKG39_17140"/>
<dbReference type="RefSeq" id="WP_050741620.1">
    <property type="nucleotide sequence ID" value="NZ_LGYO01000053.1"/>
</dbReference>
<keyword evidence="1" id="KW-0472">Membrane</keyword>
<name>A0A0L6TWT6_9FIRM</name>
<evidence type="ECO:0000313" key="3">
    <source>
        <dbReference type="Proteomes" id="UP000036873"/>
    </source>
</evidence>
<evidence type="ECO:0000256" key="1">
    <source>
        <dbReference type="SAM" id="Phobius"/>
    </source>
</evidence>
<proteinExistence type="predicted"/>
<sequence>MSANSILNDLSDDCKLFFTFFVILIIFKFVLTFMCVFSFLCKCEYDDWGSLAGTVFCAA</sequence>
<dbReference type="EMBL" id="LGYO01000053">
    <property type="protein sequence ID" value="KNZ40532.1"/>
    <property type="molecule type" value="Genomic_DNA"/>
</dbReference>
<comment type="caution">
    <text evidence="2">The sequence shown here is derived from an EMBL/GenBank/DDBJ whole genome shotgun (WGS) entry which is preliminary data.</text>
</comment>
<protein>
    <submittedName>
        <fullName evidence="2">Uncharacterized protein</fullName>
    </submittedName>
</protein>